<dbReference type="InterPro" id="IPR050680">
    <property type="entry name" value="YpeA/RimI_acetyltransf"/>
</dbReference>
<dbReference type="Gene3D" id="3.40.630.30">
    <property type="match status" value="1"/>
</dbReference>
<comment type="caution">
    <text evidence="4">The sequence shown here is derived from an EMBL/GenBank/DDBJ whole genome shotgun (WGS) entry which is preliminary data.</text>
</comment>
<sequence>MMGLLFVKGYHHEAILRNSFNELAQQIFGINFEPWYQAGYWTDKYVPYSFVEGSRVVANVSVNKLDLMIDNVQKKSIQIGTVMTHPEYRGYGLSKTLMNRVLEDFAAYDYIYLFANQSVLDFYPKFGFYPVKETQFSQALKYNPEVAIPYRKLEGSSRDDRSFIYDFSNKRKPISKRFGTMNAQELLMFYCMYVFTDDIYYFEKENVIAIARHENNYLHMYDFISQGEADVESIIQSLSLPATTEVIFHFTADSPEFPTNNGDNEDANVLFVRTQNHSSWPGNVKHPLTSQA</sequence>
<gene>
    <name evidence="4" type="ORF">CUU66_10485</name>
</gene>
<dbReference type="PANTHER" id="PTHR43420">
    <property type="entry name" value="ACETYLTRANSFERASE"/>
    <property type="match status" value="1"/>
</dbReference>
<protein>
    <submittedName>
        <fullName evidence="4">GNAT family N-acetyltransferase</fullName>
    </submittedName>
</protein>
<accession>A0A2N5M6F3</accession>
<dbReference type="CDD" id="cd04301">
    <property type="entry name" value="NAT_SF"/>
    <property type="match status" value="1"/>
</dbReference>
<keyword evidence="2" id="KW-0012">Acyltransferase</keyword>
<reference evidence="4 5" key="1">
    <citation type="submission" date="2017-11" db="EMBL/GenBank/DDBJ databases">
        <title>Comparitive Functional Genomics of Dry Heat Resistant strains isolated from the Viking Spacecraft.</title>
        <authorList>
            <person name="Seuylemezian A."/>
            <person name="Cooper K."/>
            <person name="Vaishampayan P."/>
        </authorList>
    </citation>
    <scope>NUCLEOTIDE SEQUENCE [LARGE SCALE GENOMIC DNA]</scope>
    <source>
        <strain evidence="4 5">V1-29</strain>
    </source>
</reference>
<name>A0A2N5M6F3_9BACI</name>
<feature type="domain" description="N-acetyltransferase" evidence="3">
    <location>
        <begin position="14"/>
        <end position="155"/>
    </location>
</feature>
<dbReference type="Proteomes" id="UP000234748">
    <property type="component" value="Unassembled WGS sequence"/>
</dbReference>
<evidence type="ECO:0000256" key="2">
    <source>
        <dbReference type="ARBA" id="ARBA00023315"/>
    </source>
</evidence>
<keyword evidence="5" id="KW-1185">Reference proteome</keyword>
<evidence type="ECO:0000313" key="4">
    <source>
        <dbReference type="EMBL" id="PLT29946.1"/>
    </source>
</evidence>
<dbReference type="PANTHER" id="PTHR43420:SF31">
    <property type="entry name" value="ACETYLTRANSFERASE"/>
    <property type="match status" value="1"/>
</dbReference>
<proteinExistence type="predicted"/>
<dbReference type="EMBL" id="PGUY01000031">
    <property type="protein sequence ID" value="PLT29946.1"/>
    <property type="molecule type" value="Genomic_DNA"/>
</dbReference>
<dbReference type="Pfam" id="PF13527">
    <property type="entry name" value="Acetyltransf_9"/>
    <property type="match status" value="1"/>
</dbReference>
<dbReference type="PROSITE" id="PS51186">
    <property type="entry name" value="GNAT"/>
    <property type="match status" value="1"/>
</dbReference>
<organism evidence="4 5">
    <name type="scientific">Peribacillus deserti</name>
    <dbReference type="NCBI Taxonomy" id="673318"/>
    <lineage>
        <taxon>Bacteria</taxon>
        <taxon>Bacillati</taxon>
        <taxon>Bacillota</taxon>
        <taxon>Bacilli</taxon>
        <taxon>Bacillales</taxon>
        <taxon>Bacillaceae</taxon>
        <taxon>Peribacillus</taxon>
    </lineage>
</organism>
<keyword evidence="1 4" id="KW-0808">Transferase</keyword>
<dbReference type="SUPFAM" id="SSF55729">
    <property type="entry name" value="Acyl-CoA N-acyltransferases (Nat)"/>
    <property type="match status" value="1"/>
</dbReference>
<evidence type="ECO:0000259" key="3">
    <source>
        <dbReference type="PROSITE" id="PS51186"/>
    </source>
</evidence>
<dbReference type="GO" id="GO:0016747">
    <property type="term" value="F:acyltransferase activity, transferring groups other than amino-acyl groups"/>
    <property type="evidence" value="ECO:0007669"/>
    <property type="project" value="InterPro"/>
</dbReference>
<evidence type="ECO:0000313" key="5">
    <source>
        <dbReference type="Proteomes" id="UP000234748"/>
    </source>
</evidence>
<dbReference type="OrthoDB" id="9804948at2"/>
<dbReference type="InterPro" id="IPR000182">
    <property type="entry name" value="GNAT_dom"/>
</dbReference>
<evidence type="ECO:0000256" key="1">
    <source>
        <dbReference type="ARBA" id="ARBA00022679"/>
    </source>
</evidence>
<dbReference type="AlphaFoldDB" id="A0A2N5M6F3"/>
<dbReference type="InterPro" id="IPR016181">
    <property type="entry name" value="Acyl_CoA_acyltransferase"/>
</dbReference>